<organism evidence="2 3">
    <name type="scientific">Microlunatus endophyticus</name>
    <dbReference type="NCBI Taxonomy" id="1716077"/>
    <lineage>
        <taxon>Bacteria</taxon>
        <taxon>Bacillati</taxon>
        <taxon>Actinomycetota</taxon>
        <taxon>Actinomycetes</taxon>
        <taxon>Propionibacteriales</taxon>
        <taxon>Propionibacteriaceae</taxon>
        <taxon>Microlunatus</taxon>
    </lineage>
</organism>
<protein>
    <submittedName>
        <fullName evidence="2">Glutamyl-tRNA(Gln) amidotransferase subunit A</fullName>
    </submittedName>
</protein>
<dbReference type="InterPro" id="IPR000120">
    <property type="entry name" value="Amidase"/>
</dbReference>
<dbReference type="InterPro" id="IPR036928">
    <property type="entry name" value="AS_sf"/>
</dbReference>
<name>A0A917SB46_9ACTN</name>
<dbReference type="SUPFAM" id="SSF75304">
    <property type="entry name" value="Amidase signature (AS) enzymes"/>
    <property type="match status" value="1"/>
</dbReference>
<keyword evidence="3" id="KW-1185">Reference proteome</keyword>
<dbReference type="AlphaFoldDB" id="A0A917SB46"/>
<dbReference type="Pfam" id="PF01425">
    <property type="entry name" value="Amidase"/>
    <property type="match status" value="1"/>
</dbReference>
<dbReference type="EMBL" id="BMMZ01000007">
    <property type="protein sequence ID" value="GGL69375.1"/>
    <property type="molecule type" value="Genomic_DNA"/>
</dbReference>
<reference evidence="2" key="2">
    <citation type="submission" date="2020-09" db="EMBL/GenBank/DDBJ databases">
        <authorList>
            <person name="Sun Q."/>
            <person name="Zhou Y."/>
        </authorList>
    </citation>
    <scope>NUCLEOTIDE SEQUENCE</scope>
    <source>
        <strain evidence="2">CGMCC 4.7306</strain>
    </source>
</reference>
<evidence type="ECO:0000313" key="2">
    <source>
        <dbReference type="EMBL" id="GGL69375.1"/>
    </source>
</evidence>
<comment type="caution">
    <text evidence="2">The sequence shown here is derived from an EMBL/GenBank/DDBJ whole genome shotgun (WGS) entry which is preliminary data.</text>
</comment>
<sequence>MTTELATPGEESAATSTILTIADAGEALRSGTTTSVELTTAMLEKATALNPALGAYVEITSDLALEQAEAADAAFSAGSDAGPLQGIPLAIKDIIKVAGVPTTANSRILDPAWGGEADAPVVARLRAAGSVFIGKSTTSEFALGQPDAEKGFPVPHNPWDVTRTPAGSSSGTGVATAAGLAFGGLGTDTGGSVRGPATVNGHSGLKVTFGRVPKAGVVPLGYSLDSIGPMARSAYDCALLLQVMAGYDAADPNAADVPVPSYTAALDGSVEGVKIGLPIPYFFDHDQLDPEVRDGVLSAVQALVGLGATSTEMELAHADKAQHANALILVGEAYAYHRNNMVQRWTTYGKYTRPGLVRGMFYTAADFVQANRFRVLWCEQVAKALQTYDVLITPSAPTTAQVAADMNPSQRLRQPSYTGQWNLSGLPAICIPTGFSSEGLPLSMQIIGKPFAEATVLKIADAYQRITDHHLQVPPVDALITTAA</sequence>
<dbReference type="PANTHER" id="PTHR11895:SF176">
    <property type="entry name" value="AMIDASE AMID-RELATED"/>
    <property type="match status" value="1"/>
</dbReference>
<dbReference type="Gene3D" id="3.90.1300.10">
    <property type="entry name" value="Amidase signature (AS) domain"/>
    <property type="match status" value="1"/>
</dbReference>
<proteinExistence type="predicted"/>
<dbReference type="InterPro" id="IPR023631">
    <property type="entry name" value="Amidase_dom"/>
</dbReference>
<dbReference type="RefSeq" id="WP_188896184.1">
    <property type="nucleotide sequence ID" value="NZ_BMMZ01000007.1"/>
</dbReference>
<gene>
    <name evidence="2" type="primary">gatA</name>
    <name evidence="2" type="ORF">GCM10011575_29980</name>
</gene>
<evidence type="ECO:0000259" key="1">
    <source>
        <dbReference type="Pfam" id="PF01425"/>
    </source>
</evidence>
<accession>A0A917SB46</accession>
<evidence type="ECO:0000313" key="3">
    <source>
        <dbReference type="Proteomes" id="UP000613840"/>
    </source>
</evidence>
<feature type="domain" description="Amidase" evidence="1">
    <location>
        <begin position="37"/>
        <end position="457"/>
    </location>
</feature>
<reference evidence="2" key="1">
    <citation type="journal article" date="2014" name="Int. J. Syst. Evol. Microbiol.">
        <title>Complete genome sequence of Corynebacterium casei LMG S-19264T (=DSM 44701T), isolated from a smear-ripened cheese.</title>
        <authorList>
            <consortium name="US DOE Joint Genome Institute (JGI-PGF)"/>
            <person name="Walter F."/>
            <person name="Albersmeier A."/>
            <person name="Kalinowski J."/>
            <person name="Ruckert C."/>
        </authorList>
    </citation>
    <scope>NUCLEOTIDE SEQUENCE</scope>
    <source>
        <strain evidence="2">CGMCC 4.7306</strain>
    </source>
</reference>
<dbReference type="Proteomes" id="UP000613840">
    <property type="component" value="Unassembled WGS sequence"/>
</dbReference>
<dbReference type="GO" id="GO:0003824">
    <property type="term" value="F:catalytic activity"/>
    <property type="evidence" value="ECO:0007669"/>
    <property type="project" value="InterPro"/>
</dbReference>
<dbReference type="PANTHER" id="PTHR11895">
    <property type="entry name" value="TRANSAMIDASE"/>
    <property type="match status" value="1"/>
</dbReference>